<evidence type="ECO:0000256" key="13">
    <source>
        <dbReference type="ARBA" id="ARBA00023136"/>
    </source>
</evidence>
<evidence type="ECO:0000256" key="9">
    <source>
        <dbReference type="ARBA" id="ARBA00022777"/>
    </source>
</evidence>
<keyword evidence="12" id="KW-0902">Two-component regulatory system</keyword>
<dbReference type="AlphaFoldDB" id="A0A1G8WFQ4"/>
<dbReference type="InterPro" id="IPR036890">
    <property type="entry name" value="HATPase_C_sf"/>
</dbReference>
<keyword evidence="7 14" id="KW-0812">Transmembrane</keyword>
<keyword evidence="13 14" id="KW-0472">Membrane</keyword>
<keyword evidence="6" id="KW-0808">Transferase</keyword>
<keyword evidence="10" id="KW-0067">ATP-binding</keyword>
<sequence length="417" mass="47538">MKISRSVKLYFCFSMVALGLSLAMLASSFSAYYYVLGMDAELRSTMVLASDIKGVSDGEPKETFGFIVASRWEDLPLEIRNKFVSDPKGQYELKKFLPKTSLFSHPEAGYYTLLAINEEGEKRYVAKVFTNILPKRLCPEDYDQFGDISAFGVLIFCFFSLSLALFLNSIAKPVEQLIHWATNLRDGNYELPENGFKFKELDNLSELIRNNIVAVHQSVRREKEFLDYSSHELRTPLATIKSNIELLGLWEQLDGAKRNNVVKRLERAANTMSGLTNTLLWLTKEDYSKLNKEQIQLDLLLDEVVKENYYLLNEREVTVKLENSPYDMVASKEACRIVLGNIVRNAFQHTYSGTVRLKQIEGQLVCENINLDKQFDNGSGVGFGLGLKLIKKVTENTGWLFSNTESEFGRYVTLSFK</sequence>
<dbReference type="CDD" id="cd00082">
    <property type="entry name" value="HisKA"/>
    <property type="match status" value="1"/>
</dbReference>
<dbReference type="GO" id="GO:0005886">
    <property type="term" value="C:plasma membrane"/>
    <property type="evidence" value="ECO:0007669"/>
    <property type="project" value="UniProtKB-SubCell"/>
</dbReference>
<dbReference type="InterPro" id="IPR036097">
    <property type="entry name" value="HisK_dim/P_sf"/>
</dbReference>
<evidence type="ECO:0000256" key="14">
    <source>
        <dbReference type="SAM" id="Phobius"/>
    </source>
</evidence>
<organism evidence="16 17">
    <name type="scientific">Ferrimonas sediminum</name>
    <dbReference type="NCBI Taxonomy" id="718193"/>
    <lineage>
        <taxon>Bacteria</taxon>
        <taxon>Pseudomonadati</taxon>
        <taxon>Pseudomonadota</taxon>
        <taxon>Gammaproteobacteria</taxon>
        <taxon>Alteromonadales</taxon>
        <taxon>Ferrimonadaceae</taxon>
        <taxon>Ferrimonas</taxon>
    </lineage>
</organism>
<dbReference type="Pfam" id="PF00512">
    <property type="entry name" value="HisKA"/>
    <property type="match status" value="1"/>
</dbReference>
<gene>
    <name evidence="16" type="ORF">SAMN04488540_11348</name>
</gene>
<dbReference type="OrthoDB" id="9121563at2"/>
<dbReference type="PROSITE" id="PS50109">
    <property type="entry name" value="HIS_KIN"/>
    <property type="match status" value="1"/>
</dbReference>
<evidence type="ECO:0000256" key="7">
    <source>
        <dbReference type="ARBA" id="ARBA00022692"/>
    </source>
</evidence>
<dbReference type="PANTHER" id="PTHR45528">
    <property type="entry name" value="SENSOR HISTIDINE KINASE CPXA"/>
    <property type="match status" value="1"/>
</dbReference>
<feature type="transmembrane region" description="Helical" evidence="14">
    <location>
        <begin position="148"/>
        <end position="167"/>
    </location>
</feature>
<reference evidence="17" key="1">
    <citation type="submission" date="2016-10" db="EMBL/GenBank/DDBJ databases">
        <authorList>
            <person name="Varghese N."/>
            <person name="Submissions S."/>
        </authorList>
    </citation>
    <scope>NUCLEOTIDE SEQUENCE [LARGE SCALE GENOMIC DNA]</scope>
    <source>
        <strain evidence="17">DSM 23317</strain>
    </source>
</reference>
<evidence type="ECO:0000259" key="15">
    <source>
        <dbReference type="PROSITE" id="PS50109"/>
    </source>
</evidence>
<evidence type="ECO:0000256" key="1">
    <source>
        <dbReference type="ARBA" id="ARBA00000085"/>
    </source>
</evidence>
<keyword evidence="4" id="KW-1003">Cell membrane</keyword>
<dbReference type="Gene3D" id="3.30.565.10">
    <property type="entry name" value="Histidine kinase-like ATPase, C-terminal domain"/>
    <property type="match status" value="1"/>
</dbReference>
<proteinExistence type="predicted"/>
<evidence type="ECO:0000256" key="3">
    <source>
        <dbReference type="ARBA" id="ARBA00012438"/>
    </source>
</evidence>
<dbReference type="GO" id="GO:0005524">
    <property type="term" value="F:ATP binding"/>
    <property type="evidence" value="ECO:0007669"/>
    <property type="project" value="UniProtKB-KW"/>
</dbReference>
<keyword evidence="8" id="KW-0547">Nucleotide-binding</keyword>
<evidence type="ECO:0000313" key="16">
    <source>
        <dbReference type="EMBL" id="SDJ76993.1"/>
    </source>
</evidence>
<dbReference type="Gene3D" id="1.10.287.130">
    <property type="match status" value="1"/>
</dbReference>
<protein>
    <recommendedName>
        <fullName evidence="3">histidine kinase</fullName>
        <ecNumber evidence="3">2.7.13.3</ecNumber>
    </recommendedName>
</protein>
<dbReference type="InterPro" id="IPR003661">
    <property type="entry name" value="HisK_dim/P_dom"/>
</dbReference>
<dbReference type="Proteomes" id="UP000199527">
    <property type="component" value="Unassembled WGS sequence"/>
</dbReference>
<dbReference type="SUPFAM" id="SSF47384">
    <property type="entry name" value="Homodimeric domain of signal transducing histidine kinase"/>
    <property type="match status" value="1"/>
</dbReference>
<dbReference type="InterPro" id="IPR005467">
    <property type="entry name" value="His_kinase_dom"/>
</dbReference>
<feature type="domain" description="Histidine kinase" evidence="15">
    <location>
        <begin position="228"/>
        <end position="417"/>
    </location>
</feature>
<evidence type="ECO:0000256" key="10">
    <source>
        <dbReference type="ARBA" id="ARBA00022840"/>
    </source>
</evidence>
<keyword evidence="5" id="KW-0597">Phosphoprotein</keyword>
<name>A0A1G8WFQ4_9GAMM</name>
<evidence type="ECO:0000256" key="6">
    <source>
        <dbReference type="ARBA" id="ARBA00022679"/>
    </source>
</evidence>
<dbReference type="PANTHER" id="PTHR45528:SF1">
    <property type="entry name" value="SENSOR HISTIDINE KINASE CPXA"/>
    <property type="match status" value="1"/>
</dbReference>
<dbReference type="EC" id="2.7.13.3" evidence="3"/>
<keyword evidence="9 16" id="KW-0418">Kinase</keyword>
<keyword evidence="11 14" id="KW-1133">Transmembrane helix</keyword>
<comment type="subcellular location">
    <subcellularLocation>
        <location evidence="2">Cell membrane</location>
        <topology evidence="2">Multi-pass membrane protein</topology>
    </subcellularLocation>
</comment>
<feature type="transmembrane region" description="Helical" evidence="14">
    <location>
        <begin position="9"/>
        <end position="35"/>
    </location>
</feature>
<accession>A0A1G8WFQ4</accession>
<dbReference type="InterPro" id="IPR050398">
    <property type="entry name" value="HssS/ArlS-like"/>
</dbReference>
<evidence type="ECO:0000256" key="11">
    <source>
        <dbReference type="ARBA" id="ARBA00022989"/>
    </source>
</evidence>
<evidence type="ECO:0000256" key="12">
    <source>
        <dbReference type="ARBA" id="ARBA00023012"/>
    </source>
</evidence>
<keyword evidence="17" id="KW-1185">Reference proteome</keyword>
<dbReference type="SMART" id="SM00388">
    <property type="entry name" value="HisKA"/>
    <property type="match status" value="1"/>
</dbReference>
<evidence type="ECO:0000256" key="5">
    <source>
        <dbReference type="ARBA" id="ARBA00022553"/>
    </source>
</evidence>
<comment type="catalytic activity">
    <reaction evidence="1">
        <text>ATP + protein L-histidine = ADP + protein N-phospho-L-histidine.</text>
        <dbReference type="EC" id="2.7.13.3"/>
    </reaction>
</comment>
<evidence type="ECO:0000313" key="17">
    <source>
        <dbReference type="Proteomes" id="UP000199527"/>
    </source>
</evidence>
<evidence type="ECO:0000256" key="4">
    <source>
        <dbReference type="ARBA" id="ARBA00022475"/>
    </source>
</evidence>
<dbReference type="GO" id="GO:0000155">
    <property type="term" value="F:phosphorelay sensor kinase activity"/>
    <property type="evidence" value="ECO:0007669"/>
    <property type="project" value="InterPro"/>
</dbReference>
<dbReference type="RefSeq" id="WP_090366537.1">
    <property type="nucleotide sequence ID" value="NZ_FNEM01000013.1"/>
</dbReference>
<dbReference type="EMBL" id="FNEM01000013">
    <property type="protein sequence ID" value="SDJ76993.1"/>
    <property type="molecule type" value="Genomic_DNA"/>
</dbReference>
<dbReference type="SUPFAM" id="SSF55874">
    <property type="entry name" value="ATPase domain of HSP90 chaperone/DNA topoisomerase II/histidine kinase"/>
    <property type="match status" value="1"/>
</dbReference>
<evidence type="ECO:0000256" key="8">
    <source>
        <dbReference type="ARBA" id="ARBA00022741"/>
    </source>
</evidence>
<evidence type="ECO:0000256" key="2">
    <source>
        <dbReference type="ARBA" id="ARBA00004651"/>
    </source>
</evidence>